<accession>A0A4C1TTS8</accession>
<dbReference type="Proteomes" id="UP000299102">
    <property type="component" value="Unassembled WGS sequence"/>
</dbReference>
<evidence type="ECO:0000313" key="1">
    <source>
        <dbReference type="EMBL" id="GBP17304.1"/>
    </source>
</evidence>
<sequence>MINTLNEESRKVGLEINLTKTNIMTNHTERPIYLENSSLTYVNAYIYLGKQISFNQQNNELEVERRVNVTWKKFWSLKEILKSDMTIRMKAKVMNTCLLPSLTYACQTWKFTRTVKNKITSCQRSMERSILKIIKIQKIRHTDVRQKTKVIDALSHSQKLKRSEDK</sequence>
<dbReference type="AlphaFoldDB" id="A0A4C1TTS8"/>
<reference evidence="1 2" key="1">
    <citation type="journal article" date="2019" name="Commun. Biol.">
        <title>The bagworm genome reveals a unique fibroin gene that provides high tensile strength.</title>
        <authorList>
            <person name="Kono N."/>
            <person name="Nakamura H."/>
            <person name="Ohtoshi R."/>
            <person name="Tomita M."/>
            <person name="Numata K."/>
            <person name="Arakawa K."/>
        </authorList>
    </citation>
    <scope>NUCLEOTIDE SEQUENCE [LARGE SCALE GENOMIC DNA]</scope>
</reference>
<proteinExistence type="predicted"/>
<gene>
    <name evidence="1" type="ORF">EVAR_17792_1</name>
</gene>
<comment type="caution">
    <text evidence="1">The sequence shown here is derived from an EMBL/GenBank/DDBJ whole genome shotgun (WGS) entry which is preliminary data.</text>
</comment>
<dbReference type="PANTHER" id="PTHR47027">
    <property type="entry name" value="REVERSE TRANSCRIPTASE DOMAIN-CONTAINING PROTEIN"/>
    <property type="match status" value="1"/>
</dbReference>
<dbReference type="OrthoDB" id="410104at2759"/>
<name>A0A4C1TTS8_EUMVA</name>
<organism evidence="1 2">
    <name type="scientific">Eumeta variegata</name>
    <name type="common">Bagworm moth</name>
    <name type="synonym">Eumeta japonica</name>
    <dbReference type="NCBI Taxonomy" id="151549"/>
    <lineage>
        <taxon>Eukaryota</taxon>
        <taxon>Metazoa</taxon>
        <taxon>Ecdysozoa</taxon>
        <taxon>Arthropoda</taxon>
        <taxon>Hexapoda</taxon>
        <taxon>Insecta</taxon>
        <taxon>Pterygota</taxon>
        <taxon>Neoptera</taxon>
        <taxon>Endopterygota</taxon>
        <taxon>Lepidoptera</taxon>
        <taxon>Glossata</taxon>
        <taxon>Ditrysia</taxon>
        <taxon>Tineoidea</taxon>
        <taxon>Psychidae</taxon>
        <taxon>Oiketicinae</taxon>
        <taxon>Eumeta</taxon>
    </lineage>
</organism>
<dbReference type="STRING" id="151549.A0A4C1TTS8"/>
<evidence type="ECO:0000313" key="2">
    <source>
        <dbReference type="Proteomes" id="UP000299102"/>
    </source>
</evidence>
<keyword evidence="2" id="KW-1185">Reference proteome</keyword>
<protein>
    <submittedName>
        <fullName evidence="1">Uncharacterized transposon-derived protein F52C9.6</fullName>
    </submittedName>
</protein>
<dbReference type="EMBL" id="BGZK01000086">
    <property type="protein sequence ID" value="GBP17304.1"/>
    <property type="molecule type" value="Genomic_DNA"/>
</dbReference>
<dbReference type="PANTHER" id="PTHR47027:SF20">
    <property type="entry name" value="REVERSE TRANSCRIPTASE-LIKE PROTEIN WITH RNA-DIRECTED DNA POLYMERASE DOMAIN"/>
    <property type="match status" value="1"/>
</dbReference>